<evidence type="ECO:0000313" key="9">
    <source>
        <dbReference type="EMBL" id="MBU3161188.1"/>
    </source>
</evidence>
<reference evidence="9 10" key="1">
    <citation type="submission" date="2021-06" db="EMBL/GenBank/DDBJ databases">
        <title>Clostridia strains as spoilage organisms.</title>
        <authorList>
            <person name="Wambui J."/>
            <person name="Stephan R."/>
            <person name="Stevens M.J.A."/>
        </authorList>
    </citation>
    <scope>NUCLEOTIDE SEQUENCE [LARGE SCALE GENOMIC DNA]</scope>
    <source>
        <strain evidence="9 10">DSM 14204</strain>
    </source>
</reference>
<keyword evidence="4 7" id="KW-0822">Tryptophan biosynthesis</keyword>
<dbReference type="HAMAP" id="MF_00135">
    <property type="entry name" value="PRAI"/>
    <property type="match status" value="1"/>
</dbReference>
<evidence type="ECO:0000256" key="4">
    <source>
        <dbReference type="ARBA" id="ARBA00022822"/>
    </source>
</evidence>
<protein>
    <recommendedName>
        <fullName evidence="2 7">N-(5'-phosphoribosyl)anthranilate isomerase</fullName>
        <shortName evidence="7">PRAI</shortName>
        <ecNumber evidence="7">5.3.1.24</ecNumber>
    </recommendedName>
</protein>
<dbReference type="PANTHER" id="PTHR42894">
    <property type="entry name" value="N-(5'-PHOSPHORIBOSYL)ANTHRANILATE ISOMERASE"/>
    <property type="match status" value="1"/>
</dbReference>
<evidence type="ECO:0000313" key="10">
    <source>
        <dbReference type="Proteomes" id="UP000776252"/>
    </source>
</evidence>
<sequence>MTKIKICGIRRPCDIEYLNELLPEYAGFVFAKSKRQVDMEHAYKLIKNLNEGIQKVGVFVDQDPFVVLKIAKKLQLKVLQFHGHETQEYINKFRDYEIWKALKINNIKSISEISHYKCAKFLLDNSISGSGESFNWNLAYKKVDGNTIMLAGGLTSENVVHGITTLNPYGVDVSSGVETDGFKDYTKIKEFIKKVRNL</sequence>
<dbReference type="PANTHER" id="PTHR42894:SF1">
    <property type="entry name" value="N-(5'-PHOSPHORIBOSYL)ANTHRANILATE ISOMERASE"/>
    <property type="match status" value="1"/>
</dbReference>
<organism evidence="9 10">
    <name type="scientific">Clostridium frigoris</name>
    <dbReference type="NCBI Taxonomy" id="205327"/>
    <lineage>
        <taxon>Bacteria</taxon>
        <taxon>Bacillati</taxon>
        <taxon>Bacillota</taxon>
        <taxon>Clostridia</taxon>
        <taxon>Eubacteriales</taxon>
        <taxon>Clostridiaceae</taxon>
        <taxon>Clostridium</taxon>
    </lineage>
</organism>
<comment type="catalytic activity">
    <reaction evidence="1 7">
        <text>N-(5-phospho-beta-D-ribosyl)anthranilate = 1-(2-carboxyphenylamino)-1-deoxy-D-ribulose 5-phosphate</text>
        <dbReference type="Rhea" id="RHEA:21540"/>
        <dbReference type="ChEBI" id="CHEBI:18277"/>
        <dbReference type="ChEBI" id="CHEBI:58613"/>
        <dbReference type="EC" id="5.3.1.24"/>
    </reaction>
</comment>
<keyword evidence="10" id="KW-1185">Reference proteome</keyword>
<evidence type="ECO:0000256" key="7">
    <source>
        <dbReference type="HAMAP-Rule" id="MF_00135"/>
    </source>
</evidence>
<comment type="similarity">
    <text evidence="7">Belongs to the TrpF family.</text>
</comment>
<evidence type="ECO:0000256" key="5">
    <source>
        <dbReference type="ARBA" id="ARBA00023141"/>
    </source>
</evidence>
<name>A0ABS6BX51_9CLOT</name>
<dbReference type="Proteomes" id="UP000776252">
    <property type="component" value="Unassembled WGS sequence"/>
</dbReference>
<dbReference type="InterPro" id="IPR044643">
    <property type="entry name" value="TrpF_fam"/>
</dbReference>
<evidence type="ECO:0000259" key="8">
    <source>
        <dbReference type="Pfam" id="PF00697"/>
    </source>
</evidence>
<keyword evidence="5 7" id="KW-0057">Aromatic amino acid biosynthesis</keyword>
<evidence type="ECO:0000256" key="6">
    <source>
        <dbReference type="ARBA" id="ARBA00023235"/>
    </source>
</evidence>
<evidence type="ECO:0000256" key="1">
    <source>
        <dbReference type="ARBA" id="ARBA00001164"/>
    </source>
</evidence>
<evidence type="ECO:0000256" key="3">
    <source>
        <dbReference type="ARBA" id="ARBA00022605"/>
    </source>
</evidence>
<dbReference type="GO" id="GO:0016853">
    <property type="term" value="F:isomerase activity"/>
    <property type="evidence" value="ECO:0007669"/>
    <property type="project" value="UniProtKB-KW"/>
</dbReference>
<gene>
    <name evidence="7" type="primary">trpF</name>
    <name evidence="9" type="ORF">KPL37_15825</name>
</gene>
<evidence type="ECO:0000256" key="2">
    <source>
        <dbReference type="ARBA" id="ARBA00022272"/>
    </source>
</evidence>
<dbReference type="CDD" id="cd00405">
    <property type="entry name" value="PRAI"/>
    <property type="match status" value="1"/>
</dbReference>
<dbReference type="EMBL" id="JAHLDV010000051">
    <property type="protein sequence ID" value="MBU3161188.1"/>
    <property type="molecule type" value="Genomic_DNA"/>
</dbReference>
<dbReference type="RefSeq" id="WP_216150928.1">
    <property type="nucleotide sequence ID" value="NZ_JAHLDV010000051.1"/>
</dbReference>
<dbReference type="InterPro" id="IPR001240">
    <property type="entry name" value="PRAI_dom"/>
</dbReference>
<accession>A0ABS6BX51</accession>
<comment type="caution">
    <text evidence="9">The sequence shown here is derived from an EMBL/GenBank/DDBJ whole genome shotgun (WGS) entry which is preliminary data.</text>
</comment>
<keyword evidence="6 7" id="KW-0413">Isomerase</keyword>
<dbReference type="EC" id="5.3.1.24" evidence="7"/>
<proteinExistence type="inferred from homology"/>
<keyword evidence="3 7" id="KW-0028">Amino-acid biosynthesis</keyword>
<feature type="domain" description="N-(5'phosphoribosyl) anthranilate isomerase (PRAI)" evidence="8">
    <location>
        <begin position="5"/>
        <end position="193"/>
    </location>
</feature>
<comment type="pathway">
    <text evidence="7">Amino-acid biosynthesis; L-tryptophan biosynthesis; L-tryptophan from chorismate: step 3/5.</text>
</comment>
<dbReference type="Pfam" id="PF00697">
    <property type="entry name" value="PRAI"/>
    <property type="match status" value="1"/>
</dbReference>